<keyword evidence="7 9" id="KW-0472">Membrane</keyword>
<dbReference type="Gene3D" id="1.20.1740.10">
    <property type="entry name" value="Amino acid/polyamine transporter I"/>
    <property type="match status" value="1"/>
</dbReference>
<feature type="transmembrane region" description="Helical" evidence="9">
    <location>
        <begin position="379"/>
        <end position="400"/>
    </location>
</feature>
<reference evidence="11 12" key="1">
    <citation type="submission" date="2015-10" db="EMBL/GenBank/DDBJ databases">
        <title>Draft genomes sequences of Candida glabrata isolates 1A, 1B, 2A, 2B, 3A and 3B.</title>
        <authorList>
            <person name="Haavelsrud O.E."/>
            <person name="Gaustad P."/>
        </authorList>
    </citation>
    <scope>NUCLEOTIDE SEQUENCE [LARGE SCALE GENOMIC DNA]</scope>
    <source>
        <strain evidence="11">910700640</strain>
    </source>
</reference>
<feature type="domain" description="Amino acid permease/ SLC12A" evidence="10">
    <location>
        <begin position="150"/>
        <end position="616"/>
    </location>
</feature>
<keyword evidence="3" id="KW-0813">Transport</keyword>
<evidence type="ECO:0000313" key="12">
    <source>
        <dbReference type="Proteomes" id="UP000054886"/>
    </source>
</evidence>
<feature type="transmembrane region" description="Helical" evidence="9">
    <location>
        <begin position="294"/>
        <end position="313"/>
    </location>
</feature>
<evidence type="ECO:0000256" key="1">
    <source>
        <dbReference type="ARBA" id="ARBA00004141"/>
    </source>
</evidence>
<dbReference type="VEuPathDB" id="FungiDB:GW608_K05577"/>
<feature type="transmembrane region" description="Helical" evidence="9">
    <location>
        <begin position="181"/>
        <end position="205"/>
    </location>
</feature>
<dbReference type="Proteomes" id="UP000054886">
    <property type="component" value="Unassembled WGS sequence"/>
</dbReference>
<evidence type="ECO:0000313" key="11">
    <source>
        <dbReference type="EMBL" id="KTA95671.1"/>
    </source>
</evidence>
<accession>A0A0W0CJK1</accession>
<evidence type="ECO:0000256" key="4">
    <source>
        <dbReference type="ARBA" id="ARBA00022692"/>
    </source>
</evidence>
<proteinExistence type="inferred from homology"/>
<name>A0A0W0CJK1_CANGB</name>
<feature type="transmembrane region" description="Helical" evidence="9">
    <location>
        <begin position="226"/>
        <end position="251"/>
    </location>
</feature>
<dbReference type="GO" id="GO:0016020">
    <property type="term" value="C:membrane"/>
    <property type="evidence" value="ECO:0007669"/>
    <property type="project" value="UniProtKB-SubCell"/>
</dbReference>
<evidence type="ECO:0000259" key="10">
    <source>
        <dbReference type="Pfam" id="PF00324"/>
    </source>
</evidence>
<keyword evidence="5" id="KW-0029">Amino-acid transport</keyword>
<feature type="transmembrane region" description="Helical" evidence="9">
    <location>
        <begin position="592"/>
        <end position="608"/>
    </location>
</feature>
<dbReference type="AlphaFoldDB" id="A0A0W0CJK1"/>
<dbReference type="InterPro" id="IPR004840">
    <property type="entry name" value="Amino_acid_permease_CS"/>
</dbReference>
<dbReference type="OrthoDB" id="3900342at2759"/>
<evidence type="ECO:0000256" key="5">
    <source>
        <dbReference type="ARBA" id="ARBA00022970"/>
    </source>
</evidence>
<dbReference type="VEuPathDB" id="FungiDB:B1J91_K05753g"/>
<evidence type="ECO:0000256" key="9">
    <source>
        <dbReference type="SAM" id="Phobius"/>
    </source>
</evidence>
<organism evidence="11 12">
    <name type="scientific">Candida glabrata</name>
    <name type="common">Yeast</name>
    <name type="synonym">Torulopsis glabrata</name>
    <dbReference type="NCBI Taxonomy" id="5478"/>
    <lineage>
        <taxon>Eukaryota</taxon>
        <taxon>Fungi</taxon>
        <taxon>Dikarya</taxon>
        <taxon>Ascomycota</taxon>
        <taxon>Saccharomycotina</taxon>
        <taxon>Saccharomycetes</taxon>
        <taxon>Saccharomycetales</taxon>
        <taxon>Saccharomycetaceae</taxon>
        <taxon>Nakaseomyces</taxon>
    </lineage>
</organism>
<feature type="region of interest" description="Disordered" evidence="8">
    <location>
        <begin position="1"/>
        <end position="47"/>
    </location>
</feature>
<dbReference type="InterPro" id="IPR004841">
    <property type="entry name" value="AA-permease/SLC12A_dom"/>
</dbReference>
<evidence type="ECO:0000256" key="8">
    <source>
        <dbReference type="SAM" id="MobiDB-lite"/>
    </source>
</evidence>
<evidence type="ECO:0000256" key="3">
    <source>
        <dbReference type="ARBA" id="ARBA00022448"/>
    </source>
</evidence>
<dbReference type="GO" id="GO:0015171">
    <property type="term" value="F:amino acid transmembrane transporter activity"/>
    <property type="evidence" value="ECO:0007669"/>
    <property type="project" value="TreeGrafter"/>
</dbReference>
<dbReference type="NCBIfam" id="TIGR00913">
    <property type="entry name" value="2A0310"/>
    <property type="match status" value="1"/>
</dbReference>
<feature type="compositionally biased region" description="Basic and acidic residues" evidence="8">
    <location>
        <begin position="28"/>
        <end position="37"/>
    </location>
</feature>
<keyword evidence="6 9" id="KW-1133">Transmembrane helix</keyword>
<keyword evidence="4 9" id="KW-0812">Transmembrane</keyword>
<dbReference type="VEuPathDB" id="FungiDB:GVI51_K05599"/>
<evidence type="ECO:0000256" key="2">
    <source>
        <dbReference type="ARBA" id="ARBA00006983"/>
    </source>
</evidence>
<comment type="subcellular location">
    <subcellularLocation>
        <location evidence="1">Membrane</location>
        <topology evidence="1">Multi-pass membrane protein</topology>
    </subcellularLocation>
</comment>
<dbReference type="VEuPathDB" id="FungiDB:GWK60_K05599"/>
<dbReference type="EMBL" id="LLZZ01000183">
    <property type="protein sequence ID" value="KTA95671.1"/>
    <property type="molecule type" value="Genomic_DNA"/>
</dbReference>
<dbReference type="PROSITE" id="PS00218">
    <property type="entry name" value="AMINO_ACID_PERMEASE_1"/>
    <property type="match status" value="1"/>
</dbReference>
<dbReference type="PANTHER" id="PTHR43341:SF17">
    <property type="entry name" value="GENERAL AMINO ACID PERMEASE AGP1-RELATED"/>
    <property type="match status" value="1"/>
</dbReference>
<feature type="transmembrane region" description="Helical" evidence="9">
    <location>
        <begin position="340"/>
        <end position="359"/>
    </location>
</feature>
<feature type="transmembrane region" description="Helical" evidence="9">
    <location>
        <begin position="505"/>
        <end position="530"/>
    </location>
</feature>
<evidence type="ECO:0000256" key="6">
    <source>
        <dbReference type="ARBA" id="ARBA00022989"/>
    </source>
</evidence>
<evidence type="ECO:0000256" key="7">
    <source>
        <dbReference type="ARBA" id="ARBA00023136"/>
    </source>
</evidence>
<comment type="caution">
    <text evidence="11">The sequence shown here is derived from an EMBL/GenBank/DDBJ whole genome shotgun (WGS) entry which is preliminary data.</text>
</comment>
<feature type="transmembrane region" description="Helical" evidence="9">
    <location>
        <begin position="479"/>
        <end position="499"/>
    </location>
</feature>
<protein>
    <submittedName>
        <fullName evidence="11">High-affinity glutamine permease</fullName>
    </submittedName>
</protein>
<dbReference type="PANTHER" id="PTHR43341">
    <property type="entry name" value="AMINO ACID PERMEASE"/>
    <property type="match status" value="1"/>
</dbReference>
<feature type="transmembrane region" description="Helical" evidence="9">
    <location>
        <begin position="151"/>
        <end position="169"/>
    </location>
</feature>
<feature type="transmembrane region" description="Helical" evidence="9">
    <location>
        <begin position="263"/>
        <end position="282"/>
    </location>
</feature>
<sequence>MVFGGRRRNERSQSPDSEEADVSNYELHNIDDSKKGYDNLGSGSRGATTSAVEYFDKENVDGVNIDEKLQSTTEFGGDEMPRGNIRRFIDSFKRAEQQPNQQHNLAEDLENDLTTAISMNSLDRVQNKPTGNGQMKFEEEALKKSIKPRHVVMISLGTGIGTGLLVGNAKALHNAGPAGLVIGYAIMGSCIYCIIQAAGEMAVVYSNLLGGFNTYPSMLIDPGFGFAVAWVYCLQWLCVCPLELVTTSLTIKYWTTTVNPDAFVVIFYVVIIFIQIFGARGYAEAEFFFNCCKILMIIGFYILGIIINAGGAGNDGYLGAKYWHDPGAFRGTNGIQRFKGIMATFVSAAFAFGATEFIALTAAEQSNPRKAIPSAAKKVLYRVICIFVGTIALLGFLVPWDSDQLMGAGGSATKASPYVLAISIHGVRVVPHFINAVILISVFSVANSAFYSSSRLLLGLAQQGYAPKFFDYVDRQGRPFRAMCCAALFGVIAFCAASPKEDQVFTWLLAISGLSQLFTWIAICVSHIRFRRAMTVQGRSLGEIGFKAQLGVYGSYYATIMMVLALIAQFWVAIAPIGNNGDLDAEGFFENYLAMPILIAFYFGYKLWKRDWRLFIRAKDIDLDSYRQVFDEELLKQEDEEYKEKLKNGPMWKRVVDFWC</sequence>
<dbReference type="Pfam" id="PF00324">
    <property type="entry name" value="AA_permease"/>
    <property type="match status" value="1"/>
</dbReference>
<comment type="similarity">
    <text evidence="2">Belongs to the amino acid-polyamine-organocation (APC) superfamily. YAT (TC 2.A.3.10) family.</text>
</comment>
<feature type="transmembrane region" description="Helical" evidence="9">
    <location>
        <begin position="433"/>
        <end position="458"/>
    </location>
</feature>
<dbReference type="InterPro" id="IPR050524">
    <property type="entry name" value="APC_YAT"/>
</dbReference>
<gene>
    <name evidence="11" type="ORF">AO440_003498</name>
</gene>
<dbReference type="VEuPathDB" id="FungiDB:CAGL0K05753g"/>
<feature type="transmembrane region" description="Helical" evidence="9">
    <location>
        <begin position="550"/>
        <end position="572"/>
    </location>
</feature>
<dbReference type="FunFam" id="1.20.1740.10:FF:000017">
    <property type="entry name" value="Amino acid permease"/>
    <property type="match status" value="1"/>
</dbReference>
<dbReference type="InterPro" id="IPR004762">
    <property type="entry name" value="Amino_acid_permease_fungi"/>
</dbReference>